<reference evidence="2 3" key="1">
    <citation type="submission" date="2020-08" db="EMBL/GenBank/DDBJ databases">
        <title>Genomic Encyclopedia of Type Strains, Phase IV (KMG-IV): sequencing the most valuable type-strain genomes for metagenomic binning, comparative biology and taxonomic classification.</title>
        <authorList>
            <person name="Goeker M."/>
        </authorList>
    </citation>
    <scope>NUCLEOTIDE SEQUENCE [LARGE SCALE GENOMIC DNA]</scope>
    <source>
        <strain evidence="2 3">DSM 11805</strain>
    </source>
</reference>
<protein>
    <submittedName>
        <fullName evidence="2">tRNA threonylcarbamoyladenosine biosynthesis protein TsaB</fullName>
    </submittedName>
</protein>
<name>A0A841RPP4_9BACI</name>
<dbReference type="Gene3D" id="3.30.420.40">
    <property type="match status" value="2"/>
</dbReference>
<dbReference type="Pfam" id="PF00814">
    <property type="entry name" value="TsaD"/>
    <property type="match status" value="1"/>
</dbReference>
<dbReference type="CDD" id="cd24032">
    <property type="entry name" value="ASKHA_NBD_TsaB"/>
    <property type="match status" value="1"/>
</dbReference>
<proteinExistence type="predicted"/>
<dbReference type="InterPro" id="IPR022496">
    <property type="entry name" value="T6A_TsaB"/>
</dbReference>
<dbReference type="SUPFAM" id="SSF53067">
    <property type="entry name" value="Actin-like ATPase domain"/>
    <property type="match status" value="2"/>
</dbReference>
<dbReference type="GO" id="GO:0002949">
    <property type="term" value="P:tRNA threonylcarbamoyladenosine modification"/>
    <property type="evidence" value="ECO:0007669"/>
    <property type="project" value="InterPro"/>
</dbReference>
<sequence length="236" mass="26738">MNVLAIDTSNQLLGVALWKDNELKAEYTANIKRNHSIGLMPSINQLMKETDTSPKDLDRIAVAKGPGSYTGVRIGLATAKTLAWTLNIPIVAISSLELLARNIHNDKAFVSPFFDARRGLVYTGLYQRDTNDMKLVEKDCNILMTDWLTELQKLSSPVVFLSQDLEQHKKTIEEYLGENAVFPEPLLHFPRAGELAYLATKREADQTHTLTPNYIRMVEAEAKWLEKQKQDRSNHE</sequence>
<organism evidence="2 3">
    <name type="scientific">Gracilibacillus halotolerans</name>
    <dbReference type="NCBI Taxonomy" id="74386"/>
    <lineage>
        <taxon>Bacteria</taxon>
        <taxon>Bacillati</taxon>
        <taxon>Bacillota</taxon>
        <taxon>Bacilli</taxon>
        <taxon>Bacillales</taxon>
        <taxon>Bacillaceae</taxon>
        <taxon>Gracilibacillus</taxon>
    </lineage>
</organism>
<evidence type="ECO:0000259" key="1">
    <source>
        <dbReference type="Pfam" id="PF00814"/>
    </source>
</evidence>
<dbReference type="InterPro" id="IPR000905">
    <property type="entry name" value="Gcp-like_dom"/>
</dbReference>
<dbReference type="InterPro" id="IPR043129">
    <property type="entry name" value="ATPase_NBD"/>
</dbReference>
<feature type="domain" description="Gcp-like" evidence="1">
    <location>
        <begin position="32"/>
        <end position="224"/>
    </location>
</feature>
<accession>A0A841RPP4</accession>
<keyword evidence="3" id="KW-1185">Reference proteome</keyword>
<comment type="caution">
    <text evidence="2">The sequence shown here is derived from an EMBL/GenBank/DDBJ whole genome shotgun (WGS) entry which is preliminary data.</text>
</comment>
<dbReference type="NCBIfam" id="TIGR03725">
    <property type="entry name" value="T6A_YeaZ"/>
    <property type="match status" value="1"/>
</dbReference>
<dbReference type="GO" id="GO:0005829">
    <property type="term" value="C:cytosol"/>
    <property type="evidence" value="ECO:0007669"/>
    <property type="project" value="TreeGrafter"/>
</dbReference>
<gene>
    <name evidence="2" type="ORF">GGQ92_002153</name>
</gene>
<dbReference type="Proteomes" id="UP000572212">
    <property type="component" value="Unassembled WGS sequence"/>
</dbReference>
<evidence type="ECO:0000313" key="3">
    <source>
        <dbReference type="Proteomes" id="UP000572212"/>
    </source>
</evidence>
<dbReference type="EMBL" id="JACHON010000010">
    <property type="protein sequence ID" value="MBB6513346.1"/>
    <property type="molecule type" value="Genomic_DNA"/>
</dbReference>
<evidence type="ECO:0000313" key="2">
    <source>
        <dbReference type="EMBL" id="MBB6513346.1"/>
    </source>
</evidence>
<dbReference type="AlphaFoldDB" id="A0A841RPP4"/>
<dbReference type="RefSeq" id="WP_184248353.1">
    <property type="nucleotide sequence ID" value="NZ_BAAACU010000042.1"/>
</dbReference>
<dbReference type="PANTHER" id="PTHR11735:SF11">
    <property type="entry name" value="TRNA THREONYLCARBAMOYLADENOSINE BIOSYNTHESIS PROTEIN TSAB"/>
    <property type="match status" value="1"/>
</dbReference>
<dbReference type="PANTHER" id="PTHR11735">
    <property type="entry name" value="TRNA N6-ADENOSINE THREONYLCARBAMOYLTRANSFERASE"/>
    <property type="match status" value="1"/>
</dbReference>